<dbReference type="GO" id="GO:0015254">
    <property type="term" value="F:glycerol channel activity"/>
    <property type="evidence" value="ECO:0007669"/>
    <property type="project" value="TreeGrafter"/>
</dbReference>
<keyword evidence="10" id="KW-1185">Reference proteome</keyword>
<feature type="transmembrane region" description="Helical" evidence="8">
    <location>
        <begin position="42"/>
        <end position="65"/>
    </location>
</feature>
<dbReference type="PROSITE" id="PS00221">
    <property type="entry name" value="MIP"/>
    <property type="match status" value="1"/>
</dbReference>
<keyword evidence="6 8" id="KW-0472">Membrane</keyword>
<comment type="caution">
    <text evidence="9">The sequence shown here is derived from an EMBL/GenBank/DDBJ whole genome shotgun (WGS) entry which is preliminary data.</text>
</comment>
<evidence type="ECO:0000256" key="3">
    <source>
        <dbReference type="ARBA" id="ARBA00022448"/>
    </source>
</evidence>
<dbReference type="STRING" id="133412.A0A1R1Y9F3"/>
<dbReference type="SUPFAM" id="SSF81338">
    <property type="entry name" value="Aquaporin-like"/>
    <property type="match status" value="1"/>
</dbReference>
<dbReference type="Pfam" id="PF00230">
    <property type="entry name" value="MIP"/>
    <property type="match status" value="1"/>
</dbReference>
<dbReference type="Gene3D" id="1.20.1080.10">
    <property type="entry name" value="Glycerol uptake facilitator protein"/>
    <property type="match status" value="1"/>
</dbReference>
<dbReference type="Proteomes" id="UP000187283">
    <property type="component" value="Unassembled WGS sequence"/>
</dbReference>
<keyword evidence="5 8" id="KW-1133">Transmembrane helix</keyword>
<reference evidence="9 10" key="1">
    <citation type="submission" date="2017-01" db="EMBL/GenBank/DDBJ databases">
        <authorList>
            <person name="Mah S.A."/>
            <person name="Swanson W.J."/>
            <person name="Moy G.W."/>
            <person name="Vacquier V.D."/>
        </authorList>
    </citation>
    <scope>NUCLEOTIDE SEQUENCE [LARGE SCALE GENOMIC DNA]</scope>
    <source>
        <strain evidence="9 10">GSMNP</strain>
    </source>
</reference>
<dbReference type="AlphaFoldDB" id="A0A1R1Y9F3"/>
<feature type="transmembrane region" description="Helical" evidence="8">
    <location>
        <begin position="119"/>
        <end position="141"/>
    </location>
</feature>
<evidence type="ECO:0000256" key="5">
    <source>
        <dbReference type="ARBA" id="ARBA00022989"/>
    </source>
</evidence>
<sequence>MSSTELSVEERGIKREDSFHGKSEEKMRIFGIYKQRYRFRKYMAEFFGTAILLFFGTSVVATVTFNPAFEAAKWVIISFGWGFGLIMALYVSMGVSGGHLNPAITIASAVYGRFPLNQVAGYIISQVLGAFIGAAFTYGVFRGNFGQEGYNEKTLSGQYATGGIFATYPAPTNSTWDSFYTEMLLTALLALIVQSMFDSKMTPAKGYEPIAVGFIVFTIGICAGTTTGYAINPARDFGPRVFTAIAGWGSKPFTAANYYFWIPIVAPIIGAIIGVTVYEFFIIPNRDE</sequence>
<proteinExistence type="inferred from homology"/>
<evidence type="ECO:0000256" key="1">
    <source>
        <dbReference type="ARBA" id="ARBA00004141"/>
    </source>
</evidence>
<dbReference type="InterPro" id="IPR023271">
    <property type="entry name" value="Aquaporin-like"/>
</dbReference>
<evidence type="ECO:0000256" key="4">
    <source>
        <dbReference type="ARBA" id="ARBA00022692"/>
    </source>
</evidence>
<name>A0A1R1Y9F3_9FUNG</name>
<comment type="subcellular location">
    <subcellularLocation>
        <location evidence="1">Membrane</location>
        <topology evidence="1">Multi-pass membrane protein</topology>
    </subcellularLocation>
</comment>
<dbReference type="NCBIfam" id="TIGR00861">
    <property type="entry name" value="MIP"/>
    <property type="match status" value="1"/>
</dbReference>
<dbReference type="PANTHER" id="PTHR43829:SF9">
    <property type="entry name" value="AQUAPORIN-9"/>
    <property type="match status" value="1"/>
</dbReference>
<dbReference type="GO" id="GO:0005886">
    <property type="term" value="C:plasma membrane"/>
    <property type="evidence" value="ECO:0007669"/>
    <property type="project" value="TreeGrafter"/>
</dbReference>
<gene>
    <name evidence="9" type="ORF">AYI70_g2188</name>
</gene>
<dbReference type="CDD" id="cd00333">
    <property type="entry name" value="MIP"/>
    <property type="match status" value="1"/>
</dbReference>
<evidence type="ECO:0000256" key="8">
    <source>
        <dbReference type="SAM" id="Phobius"/>
    </source>
</evidence>
<dbReference type="EMBL" id="LSSN01000523">
    <property type="protein sequence ID" value="OMJ23562.1"/>
    <property type="molecule type" value="Genomic_DNA"/>
</dbReference>
<evidence type="ECO:0000256" key="7">
    <source>
        <dbReference type="RuleBase" id="RU000477"/>
    </source>
</evidence>
<evidence type="ECO:0000256" key="6">
    <source>
        <dbReference type="ARBA" id="ARBA00023136"/>
    </source>
</evidence>
<dbReference type="GO" id="GO:0015250">
    <property type="term" value="F:water channel activity"/>
    <property type="evidence" value="ECO:0007669"/>
    <property type="project" value="TreeGrafter"/>
</dbReference>
<dbReference type="InterPro" id="IPR000425">
    <property type="entry name" value="MIP"/>
</dbReference>
<accession>A0A1R1Y9F3</accession>
<dbReference type="PANTHER" id="PTHR43829">
    <property type="entry name" value="AQUAPORIN OR AQUAGLYCEROPORIN RELATED"/>
    <property type="match status" value="1"/>
</dbReference>
<feature type="transmembrane region" description="Helical" evidence="8">
    <location>
        <begin position="258"/>
        <end position="283"/>
    </location>
</feature>
<dbReference type="InterPro" id="IPR022357">
    <property type="entry name" value="MIP_CS"/>
</dbReference>
<evidence type="ECO:0000256" key="2">
    <source>
        <dbReference type="ARBA" id="ARBA00006175"/>
    </source>
</evidence>
<keyword evidence="3 7" id="KW-0813">Transport</keyword>
<dbReference type="InterPro" id="IPR050363">
    <property type="entry name" value="MIP/Aquaporin"/>
</dbReference>
<dbReference type="OrthoDB" id="3222at2759"/>
<comment type="similarity">
    <text evidence="2 7">Belongs to the MIP/aquaporin (TC 1.A.8) family.</text>
</comment>
<organism evidence="9 10">
    <name type="scientific">Smittium culicis</name>
    <dbReference type="NCBI Taxonomy" id="133412"/>
    <lineage>
        <taxon>Eukaryota</taxon>
        <taxon>Fungi</taxon>
        <taxon>Fungi incertae sedis</taxon>
        <taxon>Zoopagomycota</taxon>
        <taxon>Kickxellomycotina</taxon>
        <taxon>Harpellomycetes</taxon>
        <taxon>Harpellales</taxon>
        <taxon>Legeriomycetaceae</taxon>
        <taxon>Smittium</taxon>
    </lineage>
</organism>
<protein>
    <submittedName>
        <fullName evidence="9">Aquaporin-3</fullName>
    </submittedName>
</protein>
<keyword evidence="4 7" id="KW-0812">Transmembrane</keyword>
<dbReference type="PRINTS" id="PR00783">
    <property type="entry name" value="MINTRINSICP"/>
</dbReference>
<evidence type="ECO:0000313" key="10">
    <source>
        <dbReference type="Proteomes" id="UP000187283"/>
    </source>
</evidence>
<feature type="transmembrane region" description="Helical" evidence="8">
    <location>
        <begin position="179"/>
        <end position="197"/>
    </location>
</feature>
<feature type="transmembrane region" description="Helical" evidence="8">
    <location>
        <begin position="209"/>
        <end position="231"/>
    </location>
</feature>
<evidence type="ECO:0000313" key="9">
    <source>
        <dbReference type="EMBL" id="OMJ23562.1"/>
    </source>
</evidence>
<feature type="transmembrane region" description="Helical" evidence="8">
    <location>
        <begin position="71"/>
        <end position="91"/>
    </location>
</feature>